<dbReference type="NCBIfam" id="TIGR04183">
    <property type="entry name" value="Por_Secre_tail"/>
    <property type="match status" value="1"/>
</dbReference>
<dbReference type="RefSeq" id="WP_354506215.1">
    <property type="nucleotide sequence ID" value="NZ_JBEPMO010000001.1"/>
</dbReference>
<proteinExistence type="predicted"/>
<name>A0ABV2LQC6_9FLAO</name>
<sequence>MRNFKIFPLFLSLVCTNVHDLLAQEIITEIIHTNGSVNAKHHQSDNLLLDYNLKLSQGEFQFYQNSQTNEHTQSTEGTEETVSLEVNLIYPSGAYTPNFVVVFKEEEESQSEMIGNTNTVTFQVTPGIYDVLVQSLKMSDRKFAFNFKELISVTEDTVVTIDLTEADNLITTKFLDQDGNDLKPGIVDFDTGEITDGTANVYATTYIYYKSKRWTPFILYYLWENSDGVENEVWNYYVSDVSDRYALIHSNLGLGYNGEGYVSKYETLDDGVHSALTLQNNPEEWVTHEQAFQPSILGESQESFYYGFSNWDIYDGYGLSGWVGRLFPDPTHLNENLRFHLNNSEDDNPTDIILNPVLKDYFGTADPWTGDENFHINGNYIMLDENRNIIYGSSTFLSGYYFTGYSYHVSEEGVELLPFHPKFSFQHNPEKPITFGNNVPISITSYDEYFVRTSYVGRYGEGRESDIFNTDVLLKKDGNILFEGIYPDFLWTDPIQTGNIELNFTNSNTLVDQIQGKTETKLSFNAGNPDNIPPTLQMLQFRNEANEIIDRFTDGEEGFVRLAAGDFEYNSEIRSLTYVPGNQVKFLYSSHGENDWTELPLTHYPEELVPLAYGDYYEASLASINTESPDAWFDVKIICTDEAGNKQEQTISPAFQLNSTLVIDEIIDSGFRIYPNPFTEEINVQLPETIKGDYYFRIHDLAGKMIHQTQQSTDAKSFRWNGKSLPKGIYILSIENNGKINATRLIKK</sequence>
<dbReference type="Proteomes" id="UP001549146">
    <property type="component" value="Unassembled WGS sequence"/>
</dbReference>
<gene>
    <name evidence="3" type="ORF">ABID46_000322</name>
</gene>
<dbReference type="Pfam" id="PF18962">
    <property type="entry name" value="Por_Secre_tail"/>
    <property type="match status" value="1"/>
</dbReference>
<feature type="domain" description="Secretion system C-terminal sorting" evidence="2">
    <location>
        <begin position="673"/>
        <end position="744"/>
    </location>
</feature>
<dbReference type="InterPro" id="IPR026444">
    <property type="entry name" value="Secre_tail"/>
</dbReference>
<evidence type="ECO:0000259" key="2">
    <source>
        <dbReference type="Pfam" id="PF18962"/>
    </source>
</evidence>
<organism evidence="3 4">
    <name type="scientific">Moheibacter stercoris</name>
    <dbReference type="NCBI Taxonomy" id="1628251"/>
    <lineage>
        <taxon>Bacteria</taxon>
        <taxon>Pseudomonadati</taxon>
        <taxon>Bacteroidota</taxon>
        <taxon>Flavobacteriia</taxon>
        <taxon>Flavobacteriales</taxon>
        <taxon>Weeksellaceae</taxon>
        <taxon>Moheibacter</taxon>
    </lineage>
</organism>
<keyword evidence="4" id="KW-1185">Reference proteome</keyword>
<evidence type="ECO:0000313" key="3">
    <source>
        <dbReference type="EMBL" id="MET3730770.1"/>
    </source>
</evidence>
<evidence type="ECO:0000256" key="1">
    <source>
        <dbReference type="ARBA" id="ARBA00022729"/>
    </source>
</evidence>
<reference evidence="3 4" key="1">
    <citation type="submission" date="2024-06" db="EMBL/GenBank/DDBJ databases">
        <title>Genomic Encyclopedia of Type Strains, Phase IV (KMG-IV): sequencing the most valuable type-strain genomes for metagenomic binning, comparative biology and taxonomic classification.</title>
        <authorList>
            <person name="Goeker M."/>
        </authorList>
    </citation>
    <scope>NUCLEOTIDE SEQUENCE [LARGE SCALE GENOMIC DNA]</scope>
    <source>
        <strain evidence="3 4">DSM 29388</strain>
    </source>
</reference>
<dbReference type="EMBL" id="JBEPMO010000001">
    <property type="protein sequence ID" value="MET3730770.1"/>
    <property type="molecule type" value="Genomic_DNA"/>
</dbReference>
<accession>A0ABV2LQC6</accession>
<comment type="caution">
    <text evidence="3">The sequence shown here is derived from an EMBL/GenBank/DDBJ whole genome shotgun (WGS) entry which is preliminary data.</text>
</comment>
<evidence type="ECO:0000313" key="4">
    <source>
        <dbReference type="Proteomes" id="UP001549146"/>
    </source>
</evidence>
<keyword evidence="1" id="KW-0732">Signal</keyword>
<protein>
    <recommendedName>
        <fullName evidence="2">Secretion system C-terminal sorting domain-containing protein</fullName>
    </recommendedName>
</protein>